<dbReference type="SUPFAM" id="SSF53474">
    <property type="entry name" value="alpha/beta-Hydrolases"/>
    <property type="match status" value="1"/>
</dbReference>
<name>A0A4P7QFY7_9CORY</name>
<protein>
    <submittedName>
        <fullName evidence="4">Monoterpene epsilon-lactone hydrolase</fullName>
        <ecNumber evidence="4">3.1.1.83</ecNumber>
    </submittedName>
</protein>
<evidence type="ECO:0000259" key="3">
    <source>
        <dbReference type="Pfam" id="PF07859"/>
    </source>
</evidence>
<dbReference type="Proteomes" id="UP000296352">
    <property type="component" value="Chromosome"/>
</dbReference>
<gene>
    <name evidence="4" type="primary">mlhB</name>
    <name evidence="4" type="ORF">CENDO_06705</name>
</gene>
<dbReference type="Pfam" id="PF07859">
    <property type="entry name" value="Abhydrolase_3"/>
    <property type="match status" value="1"/>
</dbReference>
<evidence type="ECO:0000256" key="1">
    <source>
        <dbReference type="ARBA" id="ARBA00022801"/>
    </source>
</evidence>
<organism evidence="4 5">
    <name type="scientific">Corynebacterium endometrii</name>
    <dbReference type="NCBI Taxonomy" id="2488819"/>
    <lineage>
        <taxon>Bacteria</taxon>
        <taxon>Bacillati</taxon>
        <taxon>Actinomycetota</taxon>
        <taxon>Actinomycetes</taxon>
        <taxon>Mycobacteriales</taxon>
        <taxon>Corynebacteriaceae</taxon>
        <taxon>Corynebacterium</taxon>
    </lineage>
</organism>
<proteinExistence type="predicted"/>
<feature type="compositionally biased region" description="Polar residues" evidence="2">
    <location>
        <begin position="8"/>
        <end position="22"/>
    </location>
</feature>
<feature type="region of interest" description="Disordered" evidence="2">
    <location>
        <begin position="1"/>
        <end position="31"/>
    </location>
</feature>
<keyword evidence="1 4" id="KW-0378">Hydrolase</keyword>
<dbReference type="EC" id="3.1.1.83" evidence="4"/>
<dbReference type="GO" id="GO:0016787">
    <property type="term" value="F:hydrolase activity"/>
    <property type="evidence" value="ECO:0007669"/>
    <property type="project" value="UniProtKB-KW"/>
</dbReference>
<dbReference type="InterPro" id="IPR050300">
    <property type="entry name" value="GDXG_lipolytic_enzyme"/>
</dbReference>
<evidence type="ECO:0000313" key="5">
    <source>
        <dbReference type="Proteomes" id="UP000296352"/>
    </source>
</evidence>
<sequence length="295" mass="31521">MRAGGDALQQQAARRGNASRTGRSGGEPGPSVDIQVVRIARVYGEAELALRVLSPTSPETSGANTPIMVAPHGGGYVAGRAHFDDERNAMLAWELGVRVVSPEYRLAPEHPFPAGRDDVVAAFEWAQQAYPSAPLLGFGDSAGSGLLYSAVVEYLLQGGAQVSACVYLEPCIDPLLQERSMQTCADGPIWTLKAARHAWAAYCAGANPAEVMPDVQAAAVRLADADRCLPASFVVVNPVDPLRDEGIRFACDLVDAGVEAQLHMWEGTFHGSLGYPVASWHEMNCSIKRFFSKRG</sequence>
<accession>A0A4P7QFY7</accession>
<dbReference type="AlphaFoldDB" id="A0A4P7QFY7"/>
<dbReference type="Gene3D" id="3.40.50.1820">
    <property type="entry name" value="alpha/beta hydrolase"/>
    <property type="match status" value="1"/>
</dbReference>
<evidence type="ECO:0000256" key="2">
    <source>
        <dbReference type="SAM" id="MobiDB-lite"/>
    </source>
</evidence>
<dbReference type="InterPro" id="IPR029058">
    <property type="entry name" value="AB_hydrolase_fold"/>
</dbReference>
<dbReference type="EMBL" id="CP039247">
    <property type="protein sequence ID" value="QCB28615.1"/>
    <property type="molecule type" value="Genomic_DNA"/>
</dbReference>
<dbReference type="PANTHER" id="PTHR48081">
    <property type="entry name" value="AB HYDROLASE SUPERFAMILY PROTEIN C4A8.06C"/>
    <property type="match status" value="1"/>
</dbReference>
<keyword evidence="5" id="KW-1185">Reference proteome</keyword>
<reference evidence="4 5" key="1">
    <citation type="submission" date="2019-04" db="EMBL/GenBank/DDBJ databases">
        <title>Corynebacterium endometrii sp. nov., isolated from the uterus of a cow with endometritis.</title>
        <authorList>
            <person name="Ballas P."/>
            <person name="Ruckert C."/>
            <person name="Wagener K."/>
            <person name="Drillich M."/>
            <person name="Kaempfer P."/>
            <person name="Busse H.-J."/>
            <person name="Ehling-Schulz M."/>
        </authorList>
    </citation>
    <scope>NUCLEOTIDE SEQUENCE [LARGE SCALE GENOMIC DNA]</scope>
    <source>
        <strain evidence="4 5">LMM-1653</strain>
    </source>
</reference>
<evidence type="ECO:0000313" key="4">
    <source>
        <dbReference type="EMBL" id="QCB28615.1"/>
    </source>
</evidence>
<feature type="domain" description="Alpha/beta hydrolase fold-3" evidence="3">
    <location>
        <begin position="69"/>
        <end position="271"/>
    </location>
</feature>
<dbReference type="PANTHER" id="PTHR48081:SF8">
    <property type="entry name" value="ALPHA_BETA HYDROLASE FOLD-3 DOMAIN-CONTAINING PROTEIN-RELATED"/>
    <property type="match status" value="1"/>
</dbReference>
<dbReference type="KEGG" id="cee:CENDO_06705"/>
<dbReference type="InterPro" id="IPR013094">
    <property type="entry name" value="AB_hydrolase_3"/>
</dbReference>